<evidence type="ECO:0000313" key="6">
    <source>
        <dbReference type="EMBL" id="BCK56670.1"/>
    </source>
</evidence>
<dbReference type="Pfam" id="PF12833">
    <property type="entry name" value="HTH_18"/>
    <property type="match status" value="1"/>
</dbReference>
<dbReference type="AlphaFoldDB" id="A0A7G1KNJ5"/>
<evidence type="ECO:0000313" key="7">
    <source>
        <dbReference type="Proteomes" id="UP000516173"/>
    </source>
</evidence>
<dbReference type="InterPro" id="IPR050204">
    <property type="entry name" value="AraC_XylS_family_regulators"/>
</dbReference>
<evidence type="ECO:0000256" key="2">
    <source>
        <dbReference type="ARBA" id="ARBA00023125"/>
    </source>
</evidence>
<dbReference type="RefSeq" id="WP_187683699.1">
    <property type="nucleotide sequence ID" value="NZ_AP023396.1"/>
</dbReference>
<sequence length="270" mass="30590">MRVRGGGTTPERDRPRRVEALPHPGLRGLLVRRYHGYPCTGSPHERGSMPAGTAVRLVVKLADSPHRPPEFVLGPRDRCFPVEGPCAPSYLAFSLHPLAACAVLDTPGIYLRDCLLDLSDLTGRRFRDTVDRIRESRCWQDRFGLLDTFLLERADEGRRPPREVERAWSLLTVSGGAMTIGPIADEVGWSHKHLIARFTHHVGLTPKTAARLIRFDRLRQRLLRSPRPRLADLAATYGYADQPHLTREFREFAGETPLQYHRREIAADRS</sequence>
<dbReference type="EMBL" id="AP023396">
    <property type="protein sequence ID" value="BCK56670.1"/>
    <property type="molecule type" value="Genomic_DNA"/>
</dbReference>
<dbReference type="SMART" id="SM00342">
    <property type="entry name" value="HTH_ARAC"/>
    <property type="match status" value="1"/>
</dbReference>
<gene>
    <name evidence="6" type="ORF">NWFMUON74_44420</name>
</gene>
<feature type="domain" description="HTH araC/xylS-type" evidence="5">
    <location>
        <begin position="178"/>
        <end position="263"/>
    </location>
</feature>
<organism evidence="6 7">
    <name type="scientific">Nocardia wallacei</name>
    <dbReference type="NCBI Taxonomy" id="480035"/>
    <lineage>
        <taxon>Bacteria</taxon>
        <taxon>Bacillati</taxon>
        <taxon>Actinomycetota</taxon>
        <taxon>Actinomycetes</taxon>
        <taxon>Mycobacteriales</taxon>
        <taxon>Nocardiaceae</taxon>
        <taxon>Nocardia</taxon>
    </lineage>
</organism>
<dbReference type="Proteomes" id="UP000516173">
    <property type="component" value="Chromosome"/>
</dbReference>
<feature type="region of interest" description="Disordered" evidence="4">
    <location>
        <begin position="1"/>
        <end position="21"/>
    </location>
</feature>
<dbReference type="KEGG" id="nwl:NWFMUON74_44420"/>
<dbReference type="GeneID" id="80348902"/>
<dbReference type="InterPro" id="IPR018060">
    <property type="entry name" value="HTH_AraC"/>
</dbReference>
<dbReference type="PROSITE" id="PS01124">
    <property type="entry name" value="HTH_ARAC_FAMILY_2"/>
    <property type="match status" value="1"/>
</dbReference>
<reference evidence="6 7" key="1">
    <citation type="submission" date="2020-08" db="EMBL/GenBank/DDBJ databases">
        <title>Genome Sequencing of Nocardia wallacei strain FMUON74 and assembly.</title>
        <authorList>
            <person name="Toyokawa M."/>
            <person name="Uesaka K."/>
        </authorList>
    </citation>
    <scope>NUCLEOTIDE SEQUENCE [LARGE SCALE GENOMIC DNA]</scope>
    <source>
        <strain evidence="6 7">FMUON74</strain>
    </source>
</reference>
<evidence type="ECO:0000256" key="4">
    <source>
        <dbReference type="SAM" id="MobiDB-lite"/>
    </source>
</evidence>
<keyword evidence="2" id="KW-0238">DNA-binding</keyword>
<dbReference type="GO" id="GO:0003700">
    <property type="term" value="F:DNA-binding transcription factor activity"/>
    <property type="evidence" value="ECO:0007669"/>
    <property type="project" value="InterPro"/>
</dbReference>
<dbReference type="GO" id="GO:0043565">
    <property type="term" value="F:sequence-specific DNA binding"/>
    <property type="evidence" value="ECO:0007669"/>
    <property type="project" value="InterPro"/>
</dbReference>
<protein>
    <recommendedName>
        <fullName evidence="5">HTH araC/xylS-type domain-containing protein</fullName>
    </recommendedName>
</protein>
<keyword evidence="1" id="KW-0805">Transcription regulation</keyword>
<evidence type="ECO:0000256" key="3">
    <source>
        <dbReference type="ARBA" id="ARBA00023163"/>
    </source>
</evidence>
<feature type="compositionally biased region" description="Basic and acidic residues" evidence="4">
    <location>
        <begin position="10"/>
        <end position="20"/>
    </location>
</feature>
<accession>A0A7G1KNJ5</accession>
<dbReference type="PANTHER" id="PTHR46796">
    <property type="entry name" value="HTH-TYPE TRANSCRIPTIONAL ACTIVATOR RHAS-RELATED"/>
    <property type="match status" value="1"/>
</dbReference>
<keyword evidence="7" id="KW-1185">Reference proteome</keyword>
<dbReference type="Gene3D" id="1.10.10.60">
    <property type="entry name" value="Homeodomain-like"/>
    <property type="match status" value="1"/>
</dbReference>
<keyword evidence="3" id="KW-0804">Transcription</keyword>
<dbReference type="InterPro" id="IPR009057">
    <property type="entry name" value="Homeodomain-like_sf"/>
</dbReference>
<dbReference type="SUPFAM" id="SSF46689">
    <property type="entry name" value="Homeodomain-like"/>
    <property type="match status" value="1"/>
</dbReference>
<dbReference type="PANTHER" id="PTHR46796:SF15">
    <property type="entry name" value="BLL1074 PROTEIN"/>
    <property type="match status" value="1"/>
</dbReference>
<evidence type="ECO:0000259" key="5">
    <source>
        <dbReference type="PROSITE" id="PS01124"/>
    </source>
</evidence>
<evidence type="ECO:0000256" key="1">
    <source>
        <dbReference type="ARBA" id="ARBA00023015"/>
    </source>
</evidence>
<proteinExistence type="predicted"/>
<name>A0A7G1KNJ5_9NOCA</name>